<dbReference type="AlphaFoldDB" id="A0AAV8RV25"/>
<name>A0AAV8RV25_ENSVE</name>
<proteinExistence type="predicted"/>
<reference evidence="1 2" key="1">
    <citation type="submission" date="2022-12" db="EMBL/GenBank/DDBJ databases">
        <title>Chromosome-scale assembly of the Ensete ventricosum genome.</title>
        <authorList>
            <person name="Dussert Y."/>
            <person name="Stocks J."/>
            <person name="Wendawek A."/>
            <person name="Woldeyes F."/>
            <person name="Nichols R.A."/>
            <person name="Borrell J.S."/>
        </authorList>
    </citation>
    <scope>NUCLEOTIDE SEQUENCE [LARGE SCALE GENOMIC DNA]</scope>
    <source>
        <strain evidence="2">cv. Maze</strain>
        <tissue evidence="1">Seeds</tissue>
    </source>
</reference>
<gene>
    <name evidence="1" type="ORF">OPV22_001936</name>
</gene>
<sequence>MAFGGTTAERAIRRAIHSPSLSSIQDNINLPDCLSNSPYVKLKVVEALSTGPSELDNSVQKQHGDLEQEKNSSISSVFFDDVSQEVLIANVEEFIAQESLLNI</sequence>
<organism evidence="1 2">
    <name type="scientific">Ensete ventricosum</name>
    <name type="common">Abyssinian banana</name>
    <name type="synonym">Musa ensete</name>
    <dbReference type="NCBI Taxonomy" id="4639"/>
    <lineage>
        <taxon>Eukaryota</taxon>
        <taxon>Viridiplantae</taxon>
        <taxon>Streptophyta</taxon>
        <taxon>Embryophyta</taxon>
        <taxon>Tracheophyta</taxon>
        <taxon>Spermatophyta</taxon>
        <taxon>Magnoliopsida</taxon>
        <taxon>Liliopsida</taxon>
        <taxon>Zingiberales</taxon>
        <taxon>Musaceae</taxon>
        <taxon>Ensete</taxon>
    </lineage>
</organism>
<dbReference type="Proteomes" id="UP001222027">
    <property type="component" value="Unassembled WGS sequence"/>
</dbReference>
<evidence type="ECO:0000313" key="1">
    <source>
        <dbReference type="EMBL" id="KAJ8511502.1"/>
    </source>
</evidence>
<dbReference type="EMBL" id="JAQQAF010000001">
    <property type="protein sequence ID" value="KAJ8511502.1"/>
    <property type="molecule type" value="Genomic_DNA"/>
</dbReference>
<keyword evidence="2" id="KW-1185">Reference proteome</keyword>
<comment type="caution">
    <text evidence="1">The sequence shown here is derived from an EMBL/GenBank/DDBJ whole genome shotgun (WGS) entry which is preliminary data.</text>
</comment>
<evidence type="ECO:0000313" key="2">
    <source>
        <dbReference type="Proteomes" id="UP001222027"/>
    </source>
</evidence>
<accession>A0AAV8RV25</accession>
<protein>
    <submittedName>
        <fullName evidence="1">Uncharacterized protein</fullName>
    </submittedName>
</protein>